<protein>
    <recommendedName>
        <fullName evidence="3">NADH dehydrogenase [ubiquinone] 1 beta subcomplex subunit 10</fullName>
    </recommendedName>
</protein>
<comment type="similarity">
    <text evidence="2">Belongs to the complex I NDUFB10 subunit family.</text>
</comment>
<evidence type="ECO:0000313" key="13">
    <source>
        <dbReference type="Proteomes" id="UP000494256"/>
    </source>
</evidence>
<evidence type="ECO:0000256" key="8">
    <source>
        <dbReference type="ARBA" id="ARBA00023128"/>
    </source>
</evidence>
<dbReference type="InterPro" id="IPR019377">
    <property type="entry name" value="NADH_UbQ_OxRdtase_su10"/>
</dbReference>
<keyword evidence="4" id="KW-0813">Transport</keyword>
<dbReference type="PANTHER" id="PTHR13094">
    <property type="entry name" value="NADH-UBIQUINONE OXIDOREDUCTASE PDSW SUBUNIT"/>
    <property type="match status" value="1"/>
</dbReference>
<dbReference type="EMBL" id="CADEBD010000171">
    <property type="protein sequence ID" value="CAB3224099.1"/>
    <property type="molecule type" value="Genomic_DNA"/>
</dbReference>
<evidence type="ECO:0000256" key="6">
    <source>
        <dbReference type="ARBA" id="ARBA00022792"/>
    </source>
</evidence>
<dbReference type="Pfam" id="PF10249">
    <property type="entry name" value="NDUFB10"/>
    <property type="match status" value="1"/>
</dbReference>
<organism evidence="10 13">
    <name type="scientific">Arctia plantaginis</name>
    <name type="common">Wood tiger moth</name>
    <name type="synonym">Phalaena plantaginis</name>
    <dbReference type="NCBI Taxonomy" id="874455"/>
    <lineage>
        <taxon>Eukaryota</taxon>
        <taxon>Metazoa</taxon>
        <taxon>Ecdysozoa</taxon>
        <taxon>Arthropoda</taxon>
        <taxon>Hexapoda</taxon>
        <taxon>Insecta</taxon>
        <taxon>Pterygota</taxon>
        <taxon>Neoptera</taxon>
        <taxon>Endopterygota</taxon>
        <taxon>Lepidoptera</taxon>
        <taxon>Glossata</taxon>
        <taxon>Ditrysia</taxon>
        <taxon>Noctuoidea</taxon>
        <taxon>Erebidae</taxon>
        <taxon>Arctiinae</taxon>
        <taxon>Arctia</taxon>
    </lineage>
</organism>
<evidence type="ECO:0000256" key="9">
    <source>
        <dbReference type="ARBA" id="ARBA00023136"/>
    </source>
</evidence>
<evidence type="ECO:0000256" key="3">
    <source>
        <dbReference type="ARBA" id="ARBA00014109"/>
    </source>
</evidence>
<dbReference type="GO" id="GO:0045271">
    <property type="term" value="C:respiratory chain complex I"/>
    <property type="evidence" value="ECO:0007669"/>
    <property type="project" value="UniProtKB-ARBA"/>
</dbReference>
<keyword evidence="12" id="KW-1185">Reference proteome</keyword>
<evidence type="ECO:0000256" key="7">
    <source>
        <dbReference type="ARBA" id="ARBA00022982"/>
    </source>
</evidence>
<dbReference type="InterPro" id="IPR039993">
    <property type="entry name" value="NDUFB10"/>
</dbReference>
<dbReference type="GO" id="GO:0005743">
    <property type="term" value="C:mitochondrial inner membrane"/>
    <property type="evidence" value="ECO:0007669"/>
    <property type="project" value="UniProtKB-SubCell"/>
</dbReference>
<keyword evidence="5" id="KW-0679">Respiratory chain</keyword>
<dbReference type="PANTHER" id="PTHR13094:SF1">
    <property type="entry name" value="NADH DEHYDROGENASE [UBIQUINONE] 1 BETA SUBCOMPLEX SUBUNIT 10"/>
    <property type="match status" value="1"/>
</dbReference>
<dbReference type="Proteomes" id="UP000494106">
    <property type="component" value="Unassembled WGS sequence"/>
</dbReference>
<keyword evidence="6" id="KW-0999">Mitochondrion inner membrane</keyword>
<dbReference type="AlphaFoldDB" id="A0A8S0YWD1"/>
<name>A0A8S0YWD1_ARCPL</name>
<proteinExistence type="inferred from homology"/>
<keyword evidence="7" id="KW-0249">Electron transport</keyword>
<dbReference type="EMBL" id="CADEBC010000561">
    <property type="protein sequence ID" value="CAB3253481.1"/>
    <property type="molecule type" value="Genomic_DNA"/>
</dbReference>
<dbReference type="OrthoDB" id="6017729at2759"/>
<evidence type="ECO:0000256" key="5">
    <source>
        <dbReference type="ARBA" id="ARBA00022660"/>
    </source>
</evidence>
<comment type="subcellular location">
    <subcellularLocation>
        <location evidence="1">Mitochondrion inner membrane</location>
        <topology evidence="1">Peripheral membrane protein</topology>
        <orientation evidence="1">Matrix side</orientation>
    </subcellularLocation>
</comment>
<evidence type="ECO:0000256" key="4">
    <source>
        <dbReference type="ARBA" id="ARBA00022448"/>
    </source>
</evidence>
<evidence type="ECO:0000256" key="2">
    <source>
        <dbReference type="ARBA" id="ARBA00008317"/>
    </source>
</evidence>
<sequence>MGHDPGGQDDNTFRAFMNALYNTIDAPVTYFREQIVEPNQKQYPWYHKRYRRVPTIDQCYDDDVVCDFEANAQFKRDRAVDSEILSILRQRYEDCMVYERPDHEAACVPLYKKYKDAAEAWFIKYGDLGGYADARKAYMKQKHRMIWERRNGKLSTLT</sequence>
<evidence type="ECO:0000256" key="1">
    <source>
        <dbReference type="ARBA" id="ARBA00004443"/>
    </source>
</evidence>
<accession>A0A8S0YWD1</accession>
<evidence type="ECO:0000313" key="10">
    <source>
        <dbReference type="EMBL" id="CAB3224099.1"/>
    </source>
</evidence>
<reference evidence="12 13" key="1">
    <citation type="submission" date="2020-04" db="EMBL/GenBank/DDBJ databases">
        <authorList>
            <person name="Wallbank WR R."/>
            <person name="Pardo Diaz C."/>
            <person name="Kozak K."/>
            <person name="Martin S."/>
            <person name="Jiggins C."/>
            <person name="Moest M."/>
            <person name="Warren A I."/>
            <person name="Byers J.R.P. K."/>
            <person name="Montejo-Kovacevich G."/>
            <person name="Yen C E."/>
        </authorList>
    </citation>
    <scope>NUCLEOTIDE SEQUENCE [LARGE SCALE GENOMIC DNA]</scope>
</reference>
<dbReference type="Proteomes" id="UP000494256">
    <property type="component" value="Unassembled WGS sequence"/>
</dbReference>
<evidence type="ECO:0000313" key="11">
    <source>
        <dbReference type="EMBL" id="CAB3253481.1"/>
    </source>
</evidence>
<evidence type="ECO:0000313" key="12">
    <source>
        <dbReference type="Proteomes" id="UP000494106"/>
    </source>
</evidence>
<keyword evidence="9" id="KW-0472">Membrane</keyword>
<gene>
    <name evidence="11" type="ORF">APLA_LOCUS14141</name>
    <name evidence="10" type="ORF">APLA_LOCUS1708</name>
</gene>
<keyword evidence="8" id="KW-0496">Mitochondrion</keyword>
<comment type="caution">
    <text evidence="10">The sequence shown here is derived from an EMBL/GenBank/DDBJ whole genome shotgun (WGS) entry which is preliminary data.</text>
</comment>